<reference evidence="2" key="1">
    <citation type="submission" date="2005-09" db="EMBL/GenBank/DDBJ databases">
        <authorList>
            <person name="Mural R.J."/>
            <person name="Li P.W."/>
            <person name="Adams M.D."/>
            <person name="Amanatides P.G."/>
            <person name="Baden-Tillson H."/>
            <person name="Barnstead M."/>
            <person name="Chin S.H."/>
            <person name="Dew I."/>
            <person name="Evans C.A."/>
            <person name="Ferriera S."/>
            <person name="Flanigan M."/>
            <person name="Fosler C."/>
            <person name="Glodek A."/>
            <person name="Gu Z."/>
            <person name="Holt R.A."/>
            <person name="Jennings D."/>
            <person name="Kraft C.L."/>
            <person name="Lu F."/>
            <person name="Nguyen T."/>
            <person name="Nusskern D.R."/>
            <person name="Pfannkoch C.M."/>
            <person name="Sitter C."/>
            <person name="Sutton G.G."/>
            <person name="Venter J.C."/>
            <person name="Wang Z."/>
            <person name="Woodage T."/>
            <person name="Zheng X.H."/>
            <person name="Zhong F."/>
        </authorList>
    </citation>
    <scope>NUCLEOTIDE SEQUENCE [LARGE SCALE GENOMIC DNA]</scope>
    <source>
        <strain>BN</strain>
        <strain evidence="2">Sprague-Dawley</strain>
    </source>
</reference>
<name>A6IUS1_RAT</name>
<evidence type="ECO:0000313" key="1">
    <source>
        <dbReference type="EMBL" id="EDL81322.1"/>
    </source>
</evidence>
<evidence type="ECO:0000313" key="2">
    <source>
        <dbReference type="Proteomes" id="UP000234681"/>
    </source>
</evidence>
<organism evidence="1 2">
    <name type="scientific">Rattus norvegicus</name>
    <name type="common">Rat</name>
    <dbReference type="NCBI Taxonomy" id="10116"/>
    <lineage>
        <taxon>Eukaryota</taxon>
        <taxon>Metazoa</taxon>
        <taxon>Chordata</taxon>
        <taxon>Craniata</taxon>
        <taxon>Vertebrata</taxon>
        <taxon>Euteleostomi</taxon>
        <taxon>Mammalia</taxon>
        <taxon>Eutheria</taxon>
        <taxon>Euarchontoglires</taxon>
        <taxon>Glires</taxon>
        <taxon>Rodentia</taxon>
        <taxon>Myomorpha</taxon>
        <taxon>Muroidea</taxon>
        <taxon>Muridae</taxon>
        <taxon>Murinae</taxon>
        <taxon>Rattus</taxon>
    </lineage>
</organism>
<dbReference type="EMBL" id="CH473968">
    <property type="protein sequence ID" value="EDL81322.1"/>
    <property type="molecule type" value="Genomic_DNA"/>
</dbReference>
<gene>
    <name evidence="1" type="ORF">rCG_31500</name>
</gene>
<sequence>MAQWLRALAALPEDLGSIRSTHMVVHSCV</sequence>
<protein>
    <submittedName>
        <fullName evidence="1">RCG31500</fullName>
    </submittedName>
</protein>
<accession>A6IUS1</accession>
<proteinExistence type="predicted"/>
<dbReference type="Proteomes" id="UP000234681">
    <property type="component" value="Chromosome 5"/>
</dbReference>
<dbReference type="AlphaFoldDB" id="A6IUS1"/>